<dbReference type="Gene3D" id="3.40.50.1110">
    <property type="entry name" value="SGNH hydrolase"/>
    <property type="match status" value="2"/>
</dbReference>
<dbReference type="GO" id="GO:0001681">
    <property type="term" value="F:sialate O-acetylesterase activity"/>
    <property type="evidence" value="ECO:0007669"/>
    <property type="project" value="InterPro"/>
</dbReference>
<dbReference type="OrthoDB" id="9816001at2"/>
<dbReference type="InterPro" id="IPR008979">
    <property type="entry name" value="Galactose-bd-like_sf"/>
</dbReference>
<dbReference type="STRING" id="926556.Echvi_4200"/>
<keyword evidence="5" id="KW-1185">Reference proteome</keyword>
<evidence type="ECO:0000256" key="1">
    <source>
        <dbReference type="ARBA" id="ARBA00022801"/>
    </source>
</evidence>
<name>L0G4D5_ECHVK</name>
<feature type="domain" description="Sialate O-acetylesterase" evidence="3">
    <location>
        <begin position="428"/>
        <end position="535"/>
    </location>
</feature>
<dbReference type="GO" id="GO:0005975">
    <property type="term" value="P:carbohydrate metabolic process"/>
    <property type="evidence" value="ECO:0007669"/>
    <property type="project" value="TreeGrafter"/>
</dbReference>
<dbReference type="SUPFAM" id="SSF52266">
    <property type="entry name" value="SGNH hydrolase"/>
    <property type="match status" value="1"/>
</dbReference>
<dbReference type="PANTHER" id="PTHR22901">
    <property type="entry name" value="SIALATE O-ACETYLESTERASE"/>
    <property type="match status" value="1"/>
</dbReference>
<evidence type="ECO:0000313" key="5">
    <source>
        <dbReference type="Proteomes" id="UP000010796"/>
    </source>
</evidence>
<feature type="chain" id="PRO_5003942210" description="Sialate O-acetylesterase domain-containing protein" evidence="2">
    <location>
        <begin position="21"/>
        <end position="653"/>
    </location>
</feature>
<dbReference type="InterPro" id="IPR036514">
    <property type="entry name" value="SGNH_hydro_sf"/>
</dbReference>
<dbReference type="PATRIC" id="fig|926556.3.peg.4422"/>
<proteinExistence type="predicted"/>
<dbReference type="SUPFAM" id="SSF49785">
    <property type="entry name" value="Galactose-binding domain-like"/>
    <property type="match status" value="1"/>
</dbReference>
<reference evidence="5" key="1">
    <citation type="submission" date="2012-02" db="EMBL/GenBank/DDBJ databases">
        <title>The complete genome of Echinicola vietnamensis DSM 17526.</title>
        <authorList>
            <person name="Lucas S."/>
            <person name="Copeland A."/>
            <person name="Lapidus A."/>
            <person name="Glavina del Rio T."/>
            <person name="Dalin E."/>
            <person name="Tice H."/>
            <person name="Bruce D."/>
            <person name="Goodwin L."/>
            <person name="Pitluck S."/>
            <person name="Peters L."/>
            <person name="Ovchinnikova G."/>
            <person name="Teshima H."/>
            <person name="Kyrpides N."/>
            <person name="Mavromatis K."/>
            <person name="Ivanova N."/>
            <person name="Brettin T."/>
            <person name="Detter J.C."/>
            <person name="Han C."/>
            <person name="Larimer F."/>
            <person name="Land M."/>
            <person name="Hauser L."/>
            <person name="Markowitz V."/>
            <person name="Cheng J.-F."/>
            <person name="Hugenholtz P."/>
            <person name="Woyke T."/>
            <person name="Wu D."/>
            <person name="Brambilla E."/>
            <person name="Klenk H.-P."/>
            <person name="Eisen J.A."/>
        </authorList>
    </citation>
    <scope>NUCLEOTIDE SEQUENCE [LARGE SCALE GENOMIC DNA]</scope>
    <source>
        <strain evidence="5">DSM 17526 / LMG 23754 / KMM 6221</strain>
    </source>
</reference>
<dbReference type="PROSITE" id="PS51257">
    <property type="entry name" value="PROKAR_LIPOPROTEIN"/>
    <property type="match status" value="1"/>
</dbReference>
<evidence type="ECO:0000313" key="4">
    <source>
        <dbReference type="EMBL" id="AGA80397.1"/>
    </source>
</evidence>
<dbReference type="Proteomes" id="UP000010796">
    <property type="component" value="Chromosome"/>
</dbReference>
<dbReference type="HOGENOM" id="CLU_015150_2_0_10"/>
<evidence type="ECO:0000259" key="3">
    <source>
        <dbReference type="Pfam" id="PF03629"/>
    </source>
</evidence>
<keyword evidence="2" id="KW-0732">Signal</keyword>
<dbReference type="InterPro" id="IPR005181">
    <property type="entry name" value="SASA"/>
</dbReference>
<evidence type="ECO:0000256" key="2">
    <source>
        <dbReference type="SAM" id="SignalP"/>
    </source>
</evidence>
<keyword evidence="1" id="KW-0378">Hydrolase</keyword>
<accession>L0G4D5</accession>
<sequence>MKRKHLSSFFCLLAVCTMMACRDRPASVTLHNLFSDHMVLQREKPIPIWGKALPGTVVTVKLNGFTASSEVGEDSTWLVELPAQKKGGPYQLEVLADSTLKLEDVWLGDVWVCSGQSNMEWPLERAGNASEEIRQANYSQIRLFDVPHQMEQSPSESLPDSVAWKVCSPETIKNFSAVGYFFGRELQQELDVPIGLISSNWGGTNVEAWTSAAMIGQFPSHRAKIAAYDSINLKEMTSIASLAIDSWLQAIDSLDLGLQENWSNPEIEWENSSTVVLPEVFERLDVPNTDGVIWFKKTLYLSENEANQDAEISLGRIDEEDFTYVNGQLVGSMIGTDPLRSYKIKQGVLNEGLNTIIVRVKDKGWTGGFKGTPQQMNLALENKKLDLSGEWEMNIGTVDLPIAPKNIHPNNFPTTLFNGMIKPLIPFSIKGAIWYQGESNATRAYAYREMFPAMIKDWRVHWGQGDFPFYFVQLANYRAEQTSPGESTWAEVRESQMAALKLPHTGMAVAIDLGEADNIHPKNKQEVGRRLALEALSNTYHHDILSTGPTYSRQEVLGDKLRLVFSNIGDGMTTGKNDKELRGFAIAGKDKQFYWAKAVLESDSTILVSSQYVVRPQAVRYAWADNPGALNLYNSVHLPASPFRTDSWKVSTE</sequence>
<dbReference type="EMBL" id="CP003346">
    <property type="protein sequence ID" value="AGA80397.1"/>
    <property type="molecule type" value="Genomic_DNA"/>
</dbReference>
<dbReference type="PANTHER" id="PTHR22901:SF0">
    <property type="entry name" value="SIALATE O-ACETYLESTERASE"/>
    <property type="match status" value="1"/>
</dbReference>
<dbReference type="Pfam" id="PF03629">
    <property type="entry name" value="SASA"/>
    <property type="match status" value="1"/>
</dbReference>
<dbReference type="KEGG" id="evi:Echvi_4200"/>
<dbReference type="AlphaFoldDB" id="L0G4D5"/>
<gene>
    <name evidence="4" type="ordered locus">Echvi_4200</name>
</gene>
<dbReference type="eggNOG" id="COG3250">
    <property type="taxonomic scope" value="Bacteria"/>
</dbReference>
<organism evidence="4 5">
    <name type="scientific">Echinicola vietnamensis (strain DSM 17526 / LMG 23754 / KMM 6221)</name>
    <dbReference type="NCBI Taxonomy" id="926556"/>
    <lineage>
        <taxon>Bacteria</taxon>
        <taxon>Pseudomonadati</taxon>
        <taxon>Bacteroidota</taxon>
        <taxon>Cytophagia</taxon>
        <taxon>Cytophagales</taxon>
        <taxon>Cyclobacteriaceae</taxon>
        <taxon>Echinicola</taxon>
    </lineage>
</organism>
<protein>
    <recommendedName>
        <fullName evidence="3">Sialate O-acetylesterase domain-containing protein</fullName>
    </recommendedName>
</protein>
<feature type="signal peptide" evidence="2">
    <location>
        <begin position="1"/>
        <end position="20"/>
    </location>
</feature>
<dbReference type="InterPro" id="IPR039329">
    <property type="entry name" value="SIAE"/>
</dbReference>